<keyword evidence="1" id="KW-0255">Endonuclease</keyword>
<dbReference type="RefSeq" id="WP_233709005.1">
    <property type="nucleotide sequence ID" value="NZ_FZMF01000019.1"/>
</dbReference>
<sequence>MNLILLDEMNLAHIELYFAEFLSKLEQKRSDKEGVFVHVKLGTGMSWQVLLGDNLLWVGTMNEDESTKALSDKVLDRAFCLNFPRPAKLHSRKTGFSISRQDFKYLPRSTWQTWLRDEQIPAQALENYKELVEQINGLLEKTGRAIGHRVWQGMEFYMKNHPLVFTHKEDSTLLDQALRFAFEEQVVQKIVPKLRGMEIEGDTHQVLVDIQKLLSEKNIQLEEDLRHATNNPYRQFIFNSAHYLDNPEWQTLFHKTQK</sequence>
<protein>
    <submittedName>
        <fullName evidence="1">Restriction endonuclease</fullName>
    </submittedName>
</protein>
<gene>
    <name evidence="1" type="ORF">ACFOPX_05045</name>
</gene>
<dbReference type="EMBL" id="JBHRZO010000034">
    <property type="protein sequence ID" value="MFC3847897.1"/>
    <property type="molecule type" value="Genomic_DNA"/>
</dbReference>
<reference evidence="2" key="1">
    <citation type="journal article" date="2019" name="Int. J. Syst. Evol. Microbiol.">
        <title>The Global Catalogue of Microorganisms (GCM) 10K type strain sequencing project: providing services to taxonomists for standard genome sequencing and annotation.</title>
        <authorList>
            <consortium name="The Broad Institute Genomics Platform"/>
            <consortium name="The Broad Institute Genome Sequencing Center for Infectious Disease"/>
            <person name="Wu L."/>
            <person name="Ma J."/>
        </authorList>
    </citation>
    <scope>NUCLEOTIDE SEQUENCE [LARGE SCALE GENOMIC DNA]</scope>
    <source>
        <strain evidence="2">CCUG 53816</strain>
    </source>
</reference>
<comment type="caution">
    <text evidence="1">The sequence shown here is derived from an EMBL/GenBank/DDBJ whole genome shotgun (WGS) entry which is preliminary data.</text>
</comment>
<dbReference type="Gene3D" id="3.40.50.300">
    <property type="entry name" value="P-loop containing nucleotide triphosphate hydrolases"/>
    <property type="match status" value="1"/>
</dbReference>
<dbReference type="InterPro" id="IPR027417">
    <property type="entry name" value="P-loop_NTPase"/>
</dbReference>
<evidence type="ECO:0000313" key="2">
    <source>
        <dbReference type="Proteomes" id="UP001595783"/>
    </source>
</evidence>
<accession>A0ABV7ZKW9</accession>
<keyword evidence="1" id="KW-0540">Nuclease</keyword>
<name>A0ABV7ZKW9_9HELI</name>
<organism evidence="1 2">
    <name type="scientific">Helicobacter baculiformis</name>
    <dbReference type="NCBI Taxonomy" id="427351"/>
    <lineage>
        <taxon>Bacteria</taxon>
        <taxon>Pseudomonadati</taxon>
        <taxon>Campylobacterota</taxon>
        <taxon>Epsilonproteobacteria</taxon>
        <taxon>Campylobacterales</taxon>
        <taxon>Helicobacteraceae</taxon>
        <taxon>Helicobacter</taxon>
    </lineage>
</organism>
<proteinExistence type="predicted"/>
<keyword evidence="1" id="KW-0378">Hydrolase</keyword>
<dbReference type="Proteomes" id="UP001595783">
    <property type="component" value="Unassembled WGS sequence"/>
</dbReference>
<keyword evidence="2" id="KW-1185">Reference proteome</keyword>
<dbReference type="GO" id="GO:0004519">
    <property type="term" value="F:endonuclease activity"/>
    <property type="evidence" value="ECO:0007669"/>
    <property type="project" value="UniProtKB-KW"/>
</dbReference>
<evidence type="ECO:0000313" key="1">
    <source>
        <dbReference type="EMBL" id="MFC3847897.1"/>
    </source>
</evidence>